<evidence type="ECO:0000259" key="2">
    <source>
        <dbReference type="SMART" id="SM00210"/>
    </source>
</evidence>
<dbReference type="GO" id="GO:0005581">
    <property type="term" value="C:collagen trimer"/>
    <property type="evidence" value="ECO:0007669"/>
    <property type="project" value="UniProtKB-KW"/>
</dbReference>
<feature type="domain" description="Thrombospondin-like N-terminal" evidence="2">
    <location>
        <begin position="35"/>
        <end position="210"/>
    </location>
</feature>
<dbReference type="AlphaFoldDB" id="A0A0V1JXH4"/>
<evidence type="ECO:0000313" key="3">
    <source>
        <dbReference type="EMBL" id="KRZ39698.1"/>
    </source>
</evidence>
<dbReference type="InterPro" id="IPR013320">
    <property type="entry name" value="ConA-like_dom_sf"/>
</dbReference>
<keyword evidence="3" id="KW-0176">Collagen</keyword>
<dbReference type="SUPFAM" id="SSF49899">
    <property type="entry name" value="Concanavalin A-like lectins/glucanases"/>
    <property type="match status" value="1"/>
</dbReference>
<dbReference type="SMART" id="SM00210">
    <property type="entry name" value="TSPN"/>
    <property type="match status" value="1"/>
</dbReference>
<keyword evidence="1" id="KW-0677">Repeat</keyword>
<dbReference type="Gene3D" id="2.60.120.200">
    <property type="match status" value="1"/>
</dbReference>
<proteinExistence type="predicted"/>
<comment type="caution">
    <text evidence="3">The sequence shown here is derived from an EMBL/GenBank/DDBJ whole genome shotgun (WGS) entry which is preliminary data.</text>
</comment>
<sequence length="223" mass="25408">MIVVQRAAACKLNIHVLQSPRWSWPVSLSSYDEVEIDLLKAVKAPLDPNIYHAKGKQGLPGFGFHQGANVVAPYRFYMPRRFFRDFAILITVRPDDDRGGYLFAVVNPFDTVVELGVLLEPLTDRKANLSLVYSDHRRDTECRAIASFQIPTITGKWTELALKIEGTEVSLYYNCQHYETQTVQRRQKQLNFDDASKLYIAQAGPIINKPFVRFSDPWAKSDG</sequence>
<accession>A0A0V1JXH4</accession>
<dbReference type="InterPro" id="IPR048287">
    <property type="entry name" value="TSPN-like_N"/>
</dbReference>
<gene>
    <name evidence="3" type="primary">COL15A1</name>
    <name evidence="3" type="ORF">T4C_6483</name>
</gene>
<organism evidence="3 4">
    <name type="scientific">Trichinella pseudospiralis</name>
    <name type="common">Parasitic roundworm</name>
    <dbReference type="NCBI Taxonomy" id="6337"/>
    <lineage>
        <taxon>Eukaryota</taxon>
        <taxon>Metazoa</taxon>
        <taxon>Ecdysozoa</taxon>
        <taxon>Nematoda</taxon>
        <taxon>Enoplea</taxon>
        <taxon>Dorylaimia</taxon>
        <taxon>Trichinellida</taxon>
        <taxon>Trichinellidae</taxon>
        <taxon>Trichinella</taxon>
    </lineage>
</organism>
<protein>
    <submittedName>
        <fullName evidence="3">Collagen alpha-1(XV) chain</fullName>
    </submittedName>
</protein>
<dbReference type="EMBL" id="JYDV01000033">
    <property type="protein sequence ID" value="KRZ39698.1"/>
    <property type="molecule type" value="Genomic_DNA"/>
</dbReference>
<evidence type="ECO:0000313" key="4">
    <source>
        <dbReference type="Proteomes" id="UP000054826"/>
    </source>
</evidence>
<name>A0A0V1JXH4_TRIPS</name>
<dbReference type="Proteomes" id="UP000054826">
    <property type="component" value="Unassembled WGS sequence"/>
</dbReference>
<reference evidence="3 4" key="1">
    <citation type="submission" date="2015-01" db="EMBL/GenBank/DDBJ databases">
        <title>Evolution of Trichinella species and genotypes.</title>
        <authorList>
            <person name="Korhonen P.K."/>
            <person name="Edoardo P."/>
            <person name="Giuseppe L.R."/>
            <person name="Gasser R.B."/>
        </authorList>
    </citation>
    <scope>NUCLEOTIDE SEQUENCE [LARGE SCALE GENOMIC DNA]</scope>
    <source>
        <strain evidence="3">ISS176</strain>
    </source>
</reference>
<evidence type="ECO:0000256" key="1">
    <source>
        <dbReference type="ARBA" id="ARBA00022737"/>
    </source>
</evidence>